<dbReference type="InterPro" id="IPR027417">
    <property type="entry name" value="P-loop_NTPase"/>
</dbReference>
<dbReference type="SUPFAM" id="SSF52540">
    <property type="entry name" value="P-loop containing nucleoside triphosphate hydrolases"/>
    <property type="match status" value="1"/>
</dbReference>
<reference evidence="4" key="1">
    <citation type="submission" date="2020-06" db="EMBL/GenBank/DDBJ databases">
        <authorList>
            <consortium name="Plant Systems Biology data submission"/>
        </authorList>
    </citation>
    <scope>NUCLEOTIDE SEQUENCE</scope>
    <source>
        <strain evidence="4">D6</strain>
    </source>
</reference>
<feature type="compositionally biased region" description="Basic and acidic residues" evidence="2">
    <location>
        <begin position="645"/>
        <end position="670"/>
    </location>
</feature>
<gene>
    <name evidence="4" type="ORF">SEMRO_70_G039000.1</name>
</gene>
<dbReference type="InterPro" id="IPR027640">
    <property type="entry name" value="Kinesin-like_fam"/>
</dbReference>
<dbReference type="AlphaFoldDB" id="A0A9N8H3V9"/>
<dbReference type="InterPro" id="IPR001752">
    <property type="entry name" value="Kinesin_motor_dom"/>
</dbReference>
<protein>
    <recommendedName>
        <fullName evidence="3">Kinesin motor domain-containing protein</fullName>
    </recommendedName>
</protein>
<feature type="region of interest" description="Disordered" evidence="2">
    <location>
        <begin position="705"/>
        <end position="741"/>
    </location>
</feature>
<dbReference type="GO" id="GO:0008017">
    <property type="term" value="F:microtubule binding"/>
    <property type="evidence" value="ECO:0007669"/>
    <property type="project" value="InterPro"/>
</dbReference>
<feature type="compositionally biased region" description="Basic and acidic residues" evidence="2">
    <location>
        <begin position="536"/>
        <end position="552"/>
    </location>
</feature>
<evidence type="ECO:0000259" key="3">
    <source>
        <dbReference type="PROSITE" id="PS50067"/>
    </source>
</evidence>
<dbReference type="GO" id="GO:0005871">
    <property type="term" value="C:kinesin complex"/>
    <property type="evidence" value="ECO:0007669"/>
    <property type="project" value="TreeGrafter"/>
</dbReference>
<feature type="region of interest" description="Disordered" evidence="2">
    <location>
        <begin position="517"/>
        <end position="673"/>
    </location>
</feature>
<dbReference type="Proteomes" id="UP001153069">
    <property type="component" value="Unassembled WGS sequence"/>
</dbReference>
<comment type="similarity">
    <text evidence="1">Belongs to the TRAFAC class myosin-kinesin ATPase superfamily. Kinesin family.</text>
</comment>
<dbReference type="Gene3D" id="3.40.850.10">
    <property type="entry name" value="Kinesin motor domain"/>
    <property type="match status" value="1"/>
</dbReference>
<evidence type="ECO:0000313" key="5">
    <source>
        <dbReference type="Proteomes" id="UP001153069"/>
    </source>
</evidence>
<feature type="domain" description="Kinesin motor" evidence="3">
    <location>
        <begin position="22"/>
        <end position="497"/>
    </location>
</feature>
<organism evidence="4 5">
    <name type="scientific">Seminavis robusta</name>
    <dbReference type="NCBI Taxonomy" id="568900"/>
    <lineage>
        <taxon>Eukaryota</taxon>
        <taxon>Sar</taxon>
        <taxon>Stramenopiles</taxon>
        <taxon>Ochrophyta</taxon>
        <taxon>Bacillariophyta</taxon>
        <taxon>Bacillariophyceae</taxon>
        <taxon>Bacillariophycidae</taxon>
        <taxon>Naviculales</taxon>
        <taxon>Naviculaceae</taxon>
        <taxon>Seminavis</taxon>
    </lineage>
</organism>
<keyword evidence="1" id="KW-0505">Motor protein</keyword>
<dbReference type="InterPro" id="IPR036961">
    <property type="entry name" value="Kinesin_motor_dom_sf"/>
</dbReference>
<accession>A0A9N8H3V9</accession>
<feature type="region of interest" description="Disordered" evidence="2">
    <location>
        <begin position="892"/>
        <end position="960"/>
    </location>
</feature>
<keyword evidence="1" id="KW-0547">Nucleotide-binding</keyword>
<feature type="compositionally biased region" description="Basic residues" evidence="2">
    <location>
        <begin position="763"/>
        <end position="772"/>
    </location>
</feature>
<sequence length="960" mass="107149">MAPKHNSDNKHRNYQADHVSVKLESVLRLRPLLKKEKGDQVVLEPCRVEDGRPQTAVLHPMIAVKQTQYNESPAMKMLSTETLHLCKDTEYHLDQIIGEECDQEKVYYSIGLPIARESMDMLKLKKGYKGSRKTCNLIVCMGVENSGKTHTCFGAGSANVSRRRCPEDGMVPRILDSLFSQSKHHVKSKQSLTFGIKISLIQVTQERTEQPKHDDDSVVHDLLSATPPKITSPMRSASPSRMATVKNLVATLERTRAKVMIPSSSAQSEALVIIEQDESMDFVSNAVVKTVNDVSEARQLIASGLQNGQRFTSRHKKSHVLAILQPVLLGSDGTVEREGGKIGILDMAGIEQSSQKKRNTAIRRHKDSVGASCSGQNDTALNAVLHCVRSLQHNSMILSGKTPALDIVDDAHNGMTIDDNASEISCVSEEKTGKAKGPSFKIVPYRQHNLTMLLQPFFSSGQTSSSKLTLLMAAYPGHRDHAEKKSLLSDLELLFEVSRDPEVGAALTGCEKRPLSPIHEARRRSSSWGDDENVEPAEKPSEKFEKALREESPLPSAPSFQDDEDVVPLPPPYAPRANIQQPPPSAPMVVDFPGVVLPASSENDNTYNDSSRGVMGNPLDADRSFENKPPPNYTPSYGNYIVGKRMTEPMRESDAHNIKRPEEAPTHKTESSSTKAWLYGFSDTTKGAISQATKKGMKMIDKMGLSPERPERTEAFHPNQPPSAEKPTNTGGTLSSTIQKPVRCEVLPRTDVWHSASVSTRPATKRSNKFKGSHGENTVSQREFKKLERQNKELLSRNEQLDDRCAALELENRELKRALEATGRKKGWSKEDEEEWNNKRRQFAAPPLIQSPLNQHLQATQRVFNTTGRYNFAVGQPHFTLQYPSYFRRASDLDRRDREESEKMTSEQDPQTEQTSESGEKRKEAESETKLKVFAKQLEKVKRRRSSLIPGVREREGGDF</sequence>
<evidence type="ECO:0000313" key="4">
    <source>
        <dbReference type="EMBL" id="CAB9499856.1"/>
    </source>
</evidence>
<dbReference type="Pfam" id="PF00225">
    <property type="entry name" value="Kinesin"/>
    <property type="match status" value="1"/>
</dbReference>
<feature type="region of interest" description="Disordered" evidence="2">
    <location>
        <begin position="818"/>
        <end position="848"/>
    </location>
</feature>
<name>A0A9N8H3V9_9STRA</name>
<dbReference type="GO" id="GO:0005874">
    <property type="term" value="C:microtubule"/>
    <property type="evidence" value="ECO:0007669"/>
    <property type="project" value="TreeGrafter"/>
</dbReference>
<keyword evidence="1" id="KW-0067">ATP-binding</keyword>
<dbReference type="GO" id="GO:0016887">
    <property type="term" value="F:ATP hydrolysis activity"/>
    <property type="evidence" value="ECO:0007669"/>
    <property type="project" value="TreeGrafter"/>
</dbReference>
<dbReference type="GO" id="GO:0005524">
    <property type="term" value="F:ATP binding"/>
    <property type="evidence" value="ECO:0007669"/>
    <property type="project" value="UniProtKB-UniRule"/>
</dbReference>
<feature type="binding site" evidence="1">
    <location>
        <begin position="142"/>
        <end position="149"/>
    </location>
    <ligand>
        <name>ATP</name>
        <dbReference type="ChEBI" id="CHEBI:30616"/>
    </ligand>
</feature>
<feature type="compositionally biased region" description="Polar residues" evidence="2">
    <location>
        <begin position="907"/>
        <end position="917"/>
    </location>
</feature>
<dbReference type="PROSITE" id="PS50067">
    <property type="entry name" value="KINESIN_MOTOR_2"/>
    <property type="match status" value="1"/>
</dbReference>
<proteinExistence type="inferred from homology"/>
<dbReference type="SMART" id="SM00129">
    <property type="entry name" value="KISc"/>
    <property type="match status" value="1"/>
</dbReference>
<dbReference type="GO" id="GO:0007018">
    <property type="term" value="P:microtubule-based movement"/>
    <property type="evidence" value="ECO:0007669"/>
    <property type="project" value="InterPro"/>
</dbReference>
<feature type="compositionally biased region" description="Basic and acidic residues" evidence="2">
    <location>
        <begin position="918"/>
        <end position="931"/>
    </location>
</feature>
<comment type="caution">
    <text evidence="4">The sequence shown here is derived from an EMBL/GenBank/DDBJ whole genome shotgun (WGS) entry which is preliminary data.</text>
</comment>
<dbReference type="PANTHER" id="PTHR24115">
    <property type="entry name" value="KINESIN-RELATED"/>
    <property type="match status" value="1"/>
</dbReference>
<keyword evidence="5" id="KW-1185">Reference proteome</keyword>
<dbReference type="EMBL" id="CAICTM010000069">
    <property type="protein sequence ID" value="CAB9499856.1"/>
    <property type="molecule type" value="Genomic_DNA"/>
</dbReference>
<feature type="compositionally biased region" description="Basic and acidic residues" evidence="2">
    <location>
        <begin position="892"/>
        <end position="906"/>
    </location>
</feature>
<feature type="compositionally biased region" description="Polar residues" evidence="2">
    <location>
        <begin position="726"/>
        <end position="739"/>
    </location>
</feature>
<feature type="region of interest" description="Disordered" evidence="2">
    <location>
        <begin position="755"/>
        <end position="784"/>
    </location>
</feature>
<dbReference type="GO" id="GO:0003777">
    <property type="term" value="F:microtubule motor activity"/>
    <property type="evidence" value="ECO:0007669"/>
    <property type="project" value="InterPro"/>
</dbReference>
<feature type="compositionally biased region" description="Polar residues" evidence="2">
    <location>
        <begin position="600"/>
        <end position="611"/>
    </location>
</feature>
<evidence type="ECO:0000256" key="2">
    <source>
        <dbReference type="SAM" id="MobiDB-lite"/>
    </source>
</evidence>
<evidence type="ECO:0000256" key="1">
    <source>
        <dbReference type="PROSITE-ProRule" id="PRU00283"/>
    </source>
</evidence>
<dbReference type="OrthoDB" id="47128at2759"/>